<evidence type="ECO:0000256" key="2">
    <source>
        <dbReference type="ARBA" id="ARBA00023125"/>
    </source>
</evidence>
<evidence type="ECO:0000313" key="6">
    <source>
        <dbReference type="Proteomes" id="UP000603295"/>
    </source>
</evidence>
<keyword evidence="3" id="KW-0804">Transcription</keyword>
<dbReference type="PROSITE" id="PS01124">
    <property type="entry name" value="HTH_ARAC_FAMILY_2"/>
    <property type="match status" value="1"/>
</dbReference>
<accession>A0ABQ2C582</accession>
<dbReference type="InterPro" id="IPR018060">
    <property type="entry name" value="HTH_AraC"/>
</dbReference>
<name>A0ABQ2C582_9LACO</name>
<sequence length="295" mass="34299">MDLKDLENVNYSFSDYPVLIEYDNLSSYPDFRAINHWHDDFELTYIFDGQMDYNINGIIITLSKGNGIFVNSKQMHFGFSARHQNCLFLCIVFKPTLLCINSIIEKEYVKPIINNGLPFLKLNNQDPLQGEILSLLLKIKKSTHSKLAIQSILFAIWNNLYQILPKSPQKLSEQNNDFSLLKSILTFIENNYQNRLTLSDLVKKFGISKSKIIKLFNRYLQQTPIEYLNSFRIKKACQLLTSTDLTITEIGFSVGFNDSSYFAKTFKQKMRNTAREYRKKHEEDNNLKTGKHTSS</sequence>
<dbReference type="Pfam" id="PF12833">
    <property type="entry name" value="HTH_18"/>
    <property type="match status" value="1"/>
</dbReference>
<dbReference type="PANTHER" id="PTHR43280:SF28">
    <property type="entry name" value="HTH-TYPE TRANSCRIPTIONAL ACTIVATOR RHAS"/>
    <property type="match status" value="1"/>
</dbReference>
<dbReference type="Proteomes" id="UP000603295">
    <property type="component" value="Unassembled WGS sequence"/>
</dbReference>
<dbReference type="InterPro" id="IPR009057">
    <property type="entry name" value="Homeodomain-like_sf"/>
</dbReference>
<evidence type="ECO:0000259" key="4">
    <source>
        <dbReference type="PROSITE" id="PS01124"/>
    </source>
</evidence>
<keyword evidence="6" id="KW-1185">Reference proteome</keyword>
<feature type="domain" description="HTH araC/xylS-type" evidence="4">
    <location>
        <begin position="182"/>
        <end position="280"/>
    </location>
</feature>
<dbReference type="InterPro" id="IPR003313">
    <property type="entry name" value="AraC-bd"/>
</dbReference>
<dbReference type="PROSITE" id="PS00041">
    <property type="entry name" value="HTH_ARAC_FAMILY_1"/>
    <property type="match status" value="1"/>
</dbReference>
<protein>
    <recommendedName>
        <fullName evidence="4">HTH araC/xylS-type domain-containing protein</fullName>
    </recommendedName>
</protein>
<dbReference type="SUPFAM" id="SSF51215">
    <property type="entry name" value="Regulatory protein AraC"/>
    <property type="match status" value="1"/>
</dbReference>
<comment type="caution">
    <text evidence="5">The sequence shown here is derived from an EMBL/GenBank/DDBJ whole genome shotgun (WGS) entry which is preliminary data.</text>
</comment>
<dbReference type="Gene3D" id="2.60.120.10">
    <property type="entry name" value="Jelly Rolls"/>
    <property type="match status" value="1"/>
</dbReference>
<evidence type="ECO:0000256" key="3">
    <source>
        <dbReference type="ARBA" id="ARBA00023163"/>
    </source>
</evidence>
<dbReference type="SUPFAM" id="SSF46689">
    <property type="entry name" value="Homeodomain-like"/>
    <property type="match status" value="2"/>
</dbReference>
<keyword evidence="2" id="KW-0238">DNA-binding</keyword>
<gene>
    <name evidence="5" type="ORF">GCM10011459_13790</name>
</gene>
<dbReference type="Gene3D" id="1.10.10.60">
    <property type="entry name" value="Homeodomain-like"/>
    <property type="match status" value="2"/>
</dbReference>
<dbReference type="InterPro" id="IPR018062">
    <property type="entry name" value="HTH_AraC-typ_CS"/>
</dbReference>
<dbReference type="SMART" id="SM00342">
    <property type="entry name" value="HTH_ARAC"/>
    <property type="match status" value="1"/>
</dbReference>
<evidence type="ECO:0000313" key="5">
    <source>
        <dbReference type="EMBL" id="GGI63545.1"/>
    </source>
</evidence>
<organism evidence="5 6">
    <name type="scientific">Limosilactobacillus caviae</name>
    <dbReference type="NCBI Taxonomy" id="1769424"/>
    <lineage>
        <taxon>Bacteria</taxon>
        <taxon>Bacillati</taxon>
        <taxon>Bacillota</taxon>
        <taxon>Bacilli</taxon>
        <taxon>Lactobacillales</taxon>
        <taxon>Lactobacillaceae</taxon>
        <taxon>Limosilactobacillus</taxon>
    </lineage>
</organism>
<evidence type="ECO:0000256" key="1">
    <source>
        <dbReference type="ARBA" id="ARBA00023015"/>
    </source>
</evidence>
<dbReference type="Pfam" id="PF02311">
    <property type="entry name" value="AraC_binding"/>
    <property type="match status" value="1"/>
</dbReference>
<dbReference type="EMBL" id="BMDS01000004">
    <property type="protein sequence ID" value="GGI63545.1"/>
    <property type="molecule type" value="Genomic_DNA"/>
</dbReference>
<proteinExistence type="predicted"/>
<dbReference type="InterPro" id="IPR037923">
    <property type="entry name" value="HTH-like"/>
</dbReference>
<keyword evidence="1" id="KW-0805">Transcription regulation</keyword>
<dbReference type="PANTHER" id="PTHR43280">
    <property type="entry name" value="ARAC-FAMILY TRANSCRIPTIONAL REGULATOR"/>
    <property type="match status" value="1"/>
</dbReference>
<reference evidence="6" key="1">
    <citation type="journal article" date="2019" name="Int. J. Syst. Evol. Microbiol.">
        <title>The Global Catalogue of Microorganisms (GCM) 10K type strain sequencing project: providing services to taxonomists for standard genome sequencing and annotation.</title>
        <authorList>
            <consortium name="The Broad Institute Genomics Platform"/>
            <consortium name="The Broad Institute Genome Sequencing Center for Infectious Disease"/>
            <person name="Wu L."/>
            <person name="Ma J."/>
        </authorList>
    </citation>
    <scope>NUCLEOTIDE SEQUENCE [LARGE SCALE GENOMIC DNA]</scope>
    <source>
        <strain evidence="6">CCM 8609</strain>
    </source>
</reference>
<dbReference type="RefSeq" id="WP_153709968.1">
    <property type="nucleotide sequence ID" value="NZ_BMDS01000004.1"/>
</dbReference>
<dbReference type="InterPro" id="IPR014710">
    <property type="entry name" value="RmlC-like_jellyroll"/>
</dbReference>